<dbReference type="VEuPathDB" id="VectorBase:LLONM1_009313"/>
<evidence type="ECO:0000313" key="3">
    <source>
        <dbReference type="EnsemblMetazoa" id="LLOJ006792-PA"/>
    </source>
</evidence>
<name>A0A1B0GJY4_LUTLO</name>
<evidence type="ECO:0000313" key="4">
    <source>
        <dbReference type="Proteomes" id="UP000092461"/>
    </source>
</evidence>
<evidence type="ECO:0000256" key="1">
    <source>
        <dbReference type="SAM" id="MobiDB-lite"/>
    </source>
</evidence>
<dbReference type="VEuPathDB" id="VectorBase:LLOJ006792"/>
<proteinExistence type="predicted"/>
<dbReference type="EMBL" id="AJWK01022440">
    <property type="status" value="NOT_ANNOTATED_CDS"/>
    <property type="molecule type" value="Genomic_DNA"/>
</dbReference>
<keyword evidence="4" id="KW-1185">Reference proteome</keyword>
<feature type="compositionally biased region" description="Basic and acidic residues" evidence="1">
    <location>
        <begin position="125"/>
        <end position="159"/>
    </location>
</feature>
<feature type="region of interest" description="Disordered" evidence="1">
    <location>
        <begin position="572"/>
        <end position="600"/>
    </location>
</feature>
<organism evidence="3 4">
    <name type="scientific">Lutzomyia longipalpis</name>
    <name type="common">Sand fly</name>
    <dbReference type="NCBI Taxonomy" id="7200"/>
    <lineage>
        <taxon>Eukaryota</taxon>
        <taxon>Metazoa</taxon>
        <taxon>Ecdysozoa</taxon>
        <taxon>Arthropoda</taxon>
        <taxon>Hexapoda</taxon>
        <taxon>Insecta</taxon>
        <taxon>Pterygota</taxon>
        <taxon>Neoptera</taxon>
        <taxon>Endopterygota</taxon>
        <taxon>Diptera</taxon>
        <taxon>Nematocera</taxon>
        <taxon>Psychodoidea</taxon>
        <taxon>Psychodidae</taxon>
        <taxon>Lutzomyia</taxon>
        <taxon>Lutzomyia</taxon>
    </lineage>
</organism>
<feature type="region of interest" description="Disordered" evidence="1">
    <location>
        <begin position="446"/>
        <end position="471"/>
    </location>
</feature>
<feature type="transmembrane region" description="Helical" evidence="2">
    <location>
        <begin position="16"/>
        <end position="36"/>
    </location>
</feature>
<dbReference type="PANTHER" id="PTHR22909">
    <property type="entry name" value="GOLGI INTEGRAL MEMBRANE PROTEIN 4"/>
    <property type="match status" value="1"/>
</dbReference>
<dbReference type="Proteomes" id="UP000092461">
    <property type="component" value="Unassembled WGS sequence"/>
</dbReference>
<keyword evidence="2" id="KW-1133">Transmembrane helix</keyword>
<dbReference type="GO" id="GO:0000139">
    <property type="term" value="C:Golgi membrane"/>
    <property type="evidence" value="ECO:0007669"/>
    <property type="project" value="InterPro"/>
</dbReference>
<dbReference type="InterPro" id="IPR042336">
    <property type="entry name" value="GOLIM4"/>
</dbReference>
<feature type="compositionally biased region" description="Basic and acidic residues" evidence="1">
    <location>
        <begin position="451"/>
        <end position="460"/>
    </location>
</feature>
<accession>A0A1B0GJY4</accession>
<feature type="transmembrane region" description="Helical" evidence="2">
    <location>
        <begin position="67"/>
        <end position="85"/>
    </location>
</feature>
<dbReference type="EMBL" id="AJWK01022441">
    <property type="status" value="NOT_ANNOTATED_CDS"/>
    <property type="molecule type" value="Genomic_DNA"/>
</dbReference>
<feature type="region of interest" description="Disordered" evidence="1">
    <location>
        <begin position="125"/>
        <end position="160"/>
    </location>
</feature>
<feature type="compositionally biased region" description="Basic and acidic residues" evidence="1">
    <location>
        <begin position="199"/>
        <end position="210"/>
    </location>
</feature>
<evidence type="ECO:0000256" key="2">
    <source>
        <dbReference type="SAM" id="Phobius"/>
    </source>
</evidence>
<reference evidence="3" key="1">
    <citation type="submission" date="2020-05" db="UniProtKB">
        <authorList>
            <consortium name="EnsemblMetazoa"/>
        </authorList>
    </citation>
    <scope>IDENTIFICATION</scope>
    <source>
        <strain evidence="3">Jacobina</strain>
    </source>
</reference>
<keyword evidence="2" id="KW-0472">Membrane</keyword>
<dbReference type="PANTHER" id="PTHR22909:SF24">
    <property type="entry name" value="GOLGI INTEGRAL MEMBRANE PROTEIN 4-RELATED"/>
    <property type="match status" value="1"/>
</dbReference>
<feature type="compositionally biased region" description="Polar residues" evidence="1">
    <location>
        <begin position="181"/>
        <end position="197"/>
    </location>
</feature>
<feature type="compositionally biased region" description="Acidic residues" evidence="1">
    <location>
        <begin position="576"/>
        <end position="585"/>
    </location>
</feature>
<dbReference type="EMBL" id="AJWK01022442">
    <property type="status" value="NOT_ANNOTATED_CDS"/>
    <property type="molecule type" value="Genomic_DNA"/>
</dbReference>
<protein>
    <submittedName>
        <fullName evidence="3">Uncharacterized protein</fullName>
    </submittedName>
</protein>
<dbReference type="EnsemblMetazoa" id="LLOJ006792-RA">
    <property type="protein sequence ID" value="LLOJ006792-PA"/>
    <property type="gene ID" value="LLOJ006792"/>
</dbReference>
<feature type="region of interest" description="Disordered" evidence="1">
    <location>
        <begin position="176"/>
        <end position="210"/>
    </location>
</feature>
<sequence>MIMTTSRLARAGRSRFFIGVGILLLMVGFVAIFHSSQQQLEELRQMGLRCEQQHEVISSQLQGRSRFFIGVGILLLMVGFVAIFHSSQQQLEELRQMGLRCEQQHEVISSQLQVEVEKNFRLEKSLEGERQSHKQNKLDLQHKAQEEKEIREKSTKESNSRLASLQQHYKLLQSQHDDLQESCSKSQQKQLEENNGLQRKLENLRQGEKQKDKEIEHWKVKYKALEIEKINLEGRLKSKGIFVNDSPGRVAQLEKMIEQFEAHCAFRPDALDHHMFNSPPSGKVHDNEKNFNAQLTVSEDLYKIPIKINRMSTGAGTEGEPRAIVNSMNTFQMAPKPNDKGMNSANVLQEPPAQVAIKSSTATLDRRQSPSSPQNIPPIAVIPTVVSSTKKTLDVLHKTKSRAVPQGVVPVPESIRELLKEEEPQHGEISPKSPDRYSNAIVDSVQQSPQLKKDENRPEGETNFQNVNEVDNGAHEVDDFNIVEDKNHRDHLQEVLDDEKLNVNNNAAEEDTNLYDINKIPFNRQKPNDDIDLEIINRRNPHLDGNGDSKHKYSNDKLMNEEVAADQGFDLHMEEQVEEEDDDEYSNLAARHQQGQVVRN</sequence>
<dbReference type="AlphaFoldDB" id="A0A1B0GJY4"/>
<keyword evidence="2" id="KW-0812">Transmembrane</keyword>